<dbReference type="PATRIC" id="fig|1379910.4.peg.1980"/>
<evidence type="ECO:0000313" key="3">
    <source>
        <dbReference type="Proteomes" id="UP000036458"/>
    </source>
</evidence>
<dbReference type="EMBL" id="CP010777">
    <property type="protein sequence ID" value="AKQ45776.1"/>
    <property type="molecule type" value="Genomic_DNA"/>
</dbReference>
<keyword evidence="1" id="KW-0812">Transmembrane</keyword>
<dbReference type="Proteomes" id="UP000036458">
    <property type="component" value="Chromosome"/>
</dbReference>
<proteinExistence type="predicted"/>
<name>A0A0H4W5T0_9BACT</name>
<organism evidence="2 3">
    <name type="scientific">Rufibacter radiotolerans</name>
    <dbReference type="NCBI Taxonomy" id="1379910"/>
    <lineage>
        <taxon>Bacteria</taxon>
        <taxon>Pseudomonadati</taxon>
        <taxon>Bacteroidota</taxon>
        <taxon>Cytophagia</taxon>
        <taxon>Cytophagales</taxon>
        <taxon>Hymenobacteraceae</taxon>
        <taxon>Rufibacter</taxon>
    </lineage>
</organism>
<gene>
    <name evidence="2" type="ORF">TH63_09135</name>
</gene>
<sequence>MTTTSPVLANVFNLTGWLFGLLFLAIGIVNTFWGNDLGFGLFIIVLAFIFFPAVTSLIKSKTGFAIPRVLKWLVGLFILFAALGVGELFDKIDLMLASF</sequence>
<dbReference type="RefSeq" id="WP_048920680.1">
    <property type="nucleotide sequence ID" value="NZ_CP010777.1"/>
</dbReference>
<dbReference type="KEGG" id="ruf:TH63_09135"/>
<dbReference type="AlphaFoldDB" id="A0A0H4W5T0"/>
<feature type="transmembrane region" description="Helical" evidence="1">
    <location>
        <begin position="39"/>
        <end position="58"/>
    </location>
</feature>
<feature type="transmembrane region" description="Helical" evidence="1">
    <location>
        <begin position="70"/>
        <end position="89"/>
    </location>
</feature>
<protein>
    <submittedName>
        <fullName evidence="2">Uncharacterized protein</fullName>
    </submittedName>
</protein>
<evidence type="ECO:0000256" key="1">
    <source>
        <dbReference type="SAM" id="Phobius"/>
    </source>
</evidence>
<evidence type="ECO:0000313" key="2">
    <source>
        <dbReference type="EMBL" id="AKQ45776.1"/>
    </source>
</evidence>
<keyword evidence="3" id="KW-1185">Reference proteome</keyword>
<reference evidence="2 3" key="1">
    <citation type="submission" date="2015-01" db="EMBL/GenBank/DDBJ databases">
        <title>Rufibacter sp./DG31D/ whole genome sequencing.</title>
        <authorList>
            <person name="Kim M.K."/>
            <person name="Srinivasan S."/>
            <person name="Lee J.-J."/>
        </authorList>
    </citation>
    <scope>NUCLEOTIDE SEQUENCE [LARGE SCALE GENOMIC DNA]</scope>
    <source>
        <strain evidence="2 3">DG31D</strain>
    </source>
</reference>
<keyword evidence="1" id="KW-1133">Transmembrane helix</keyword>
<dbReference type="OrthoDB" id="5741192at2"/>
<feature type="transmembrane region" description="Helical" evidence="1">
    <location>
        <begin position="12"/>
        <end position="33"/>
    </location>
</feature>
<keyword evidence="1" id="KW-0472">Membrane</keyword>
<dbReference type="STRING" id="1379910.TH63_09135"/>
<accession>A0A0H4W5T0</accession>